<keyword evidence="3 10" id="KW-0067">ATP-binding</keyword>
<reference evidence="12 13" key="1">
    <citation type="submission" date="2023-07" db="EMBL/GenBank/DDBJ databases">
        <title>Closed genoem sequence of Methanomicrococcus sp. Hf6.</title>
        <authorList>
            <person name="Poehlein A."/>
            <person name="Protasov E."/>
            <person name="Platt K."/>
            <person name="Reeh H."/>
            <person name="Daniel R."/>
            <person name="Brune A."/>
        </authorList>
    </citation>
    <scope>NUCLEOTIDE SEQUENCE [LARGE SCALE GENOMIC DNA]</scope>
    <source>
        <strain evidence="12 13">Hf6</strain>
    </source>
</reference>
<dbReference type="GO" id="GO:0043039">
    <property type="term" value="P:tRNA aminoacylation"/>
    <property type="evidence" value="ECO:0007669"/>
    <property type="project" value="UniProtKB-UniRule"/>
</dbReference>
<dbReference type="InterPro" id="IPR005246">
    <property type="entry name" value="O-Pseryl-tRNA(Cys)_ligase"/>
</dbReference>
<evidence type="ECO:0000256" key="3">
    <source>
        <dbReference type="ARBA" id="ARBA00022840"/>
    </source>
</evidence>
<evidence type="ECO:0000256" key="9">
    <source>
        <dbReference type="ARBA" id="ARBA00065812"/>
    </source>
</evidence>
<keyword evidence="13" id="KW-1185">Reference proteome</keyword>
<evidence type="ECO:0000313" key="13">
    <source>
        <dbReference type="Proteomes" id="UP001302978"/>
    </source>
</evidence>
<dbReference type="GO" id="GO:0006412">
    <property type="term" value="P:translation"/>
    <property type="evidence" value="ECO:0007669"/>
    <property type="project" value="UniProtKB-KW"/>
</dbReference>
<dbReference type="HAMAP" id="MF_01674">
    <property type="entry name" value="Sep_tRNA_synth"/>
    <property type="match status" value="1"/>
</dbReference>
<evidence type="ECO:0000256" key="10">
    <source>
        <dbReference type="HAMAP-Rule" id="MF_01674"/>
    </source>
</evidence>
<dbReference type="NCBIfam" id="TIGR00470">
    <property type="entry name" value="sepS"/>
    <property type="match status" value="1"/>
</dbReference>
<dbReference type="GeneID" id="85195539"/>
<dbReference type="EMBL" id="CP131059">
    <property type="protein sequence ID" value="WNY23681.1"/>
    <property type="molecule type" value="Genomic_DNA"/>
</dbReference>
<feature type="binding site" evidence="10">
    <location>
        <position position="327"/>
    </location>
    <ligand>
        <name>substrate</name>
    </ligand>
</feature>
<gene>
    <name evidence="10" type="primary">sepS</name>
    <name evidence="12" type="ORF">MmiHf6_09940</name>
</gene>
<dbReference type="FunFam" id="3.30.930.10:FF:000139">
    <property type="entry name" value="O-phosphoserine--tRNA(Cys) ligase"/>
    <property type="match status" value="1"/>
</dbReference>
<dbReference type="SUPFAM" id="SSF55681">
    <property type="entry name" value="Class II aaRS and biotin synthetases"/>
    <property type="match status" value="1"/>
</dbReference>
<dbReference type="Proteomes" id="UP001302978">
    <property type="component" value="Chromosome"/>
</dbReference>
<dbReference type="InterPro" id="IPR041590">
    <property type="entry name" value="SepRS_C"/>
</dbReference>
<dbReference type="KEGG" id="mehf:MmiHf6_09940"/>
<evidence type="ECO:0000256" key="4">
    <source>
        <dbReference type="ARBA" id="ARBA00022917"/>
    </source>
</evidence>
<feature type="binding site" evidence="10">
    <location>
        <begin position="275"/>
        <end position="276"/>
    </location>
    <ligand>
        <name>substrate</name>
    </ligand>
</feature>
<name>A0AA96UZR3_9EURY</name>
<proteinExistence type="inferred from homology"/>
<dbReference type="Pfam" id="PF01409">
    <property type="entry name" value="tRNA-synt_2d"/>
    <property type="match status" value="1"/>
</dbReference>
<dbReference type="GO" id="GO:0005524">
    <property type="term" value="F:ATP binding"/>
    <property type="evidence" value="ECO:0007669"/>
    <property type="project" value="UniProtKB-UniRule"/>
</dbReference>
<keyword evidence="1 10" id="KW-0436">Ligase</keyword>
<evidence type="ECO:0000256" key="8">
    <source>
        <dbReference type="ARBA" id="ARBA00061637"/>
    </source>
</evidence>
<protein>
    <recommendedName>
        <fullName evidence="10">O-phosphoserine--tRNA(Cys) ligase</fullName>
        <shortName evidence="10">O-phosphoserine--tRNA ligase</shortName>
        <ecNumber evidence="10">6.1.1.27</ecNumber>
    </recommendedName>
    <alternativeName>
        <fullName evidence="10">Non-canonical O-phosphoseryl-tRNA(Cys) synthetase</fullName>
    </alternativeName>
    <alternativeName>
        <fullName evidence="10">O-phosphoseryl-tRNA(Cys) synthetase</fullName>
        <shortName evidence="10">SepRS</shortName>
    </alternativeName>
</protein>
<keyword evidence="4 10" id="KW-0648">Protein biosynthesis</keyword>
<dbReference type="Gene3D" id="3.30.930.10">
    <property type="entry name" value="Bira Bifunctional Protein, Domain 2"/>
    <property type="match status" value="1"/>
</dbReference>
<evidence type="ECO:0000259" key="11">
    <source>
        <dbReference type="PROSITE" id="PS50862"/>
    </source>
</evidence>
<feature type="domain" description="Aminoacyl-transfer RNA synthetases class-II family profile" evidence="11">
    <location>
        <begin position="56"/>
        <end position="351"/>
    </location>
</feature>
<dbReference type="PROSITE" id="PS50862">
    <property type="entry name" value="AA_TRNA_LIGASE_II"/>
    <property type="match status" value="1"/>
</dbReference>
<accession>A0AA96UZR3</accession>
<comment type="function">
    <text evidence="7 10">Catalyzes the attachment of O-phosphoserine (Sep) to tRNA(Cys).</text>
</comment>
<dbReference type="Pfam" id="PF18006">
    <property type="entry name" value="SepRS_C"/>
    <property type="match status" value="1"/>
</dbReference>
<keyword evidence="5 10" id="KW-0030">Aminoacyl-tRNA synthetase</keyword>
<dbReference type="RefSeq" id="WP_316556824.1">
    <property type="nucleotide sequence ID" value="NZ_CP131059.1"/>
</dbReference>
<feature type="binding site" evidence="10">
    <location>
        <begin position="233"/>
        <end position="235"/>
    </location>
    <ligand>
        <name>substrate</name>
    </ligand>
</feature>
<dbReference type="AlphaFoldDB" id="A0AA96UZR3"/>
<evidence type="ECO:0000256" key="7">
    <source>
        <dbReference type="ARBA" id="ARBA00058116"/>
    </source>
</evidence>
<dbReference type="InterPro" id="IPR002319">
    <property type="entry name" value="Phenylalanyl-tRNA_Synthase"/>
</dbReference>
<keyword evidence="2 10" id="KW-0547">Nucleotide-binding</keyword>
<evidence type="ECO:0000256" key="1">
    <source>
        <dbReference type="ARBA" id="ARBA00022598"/>
    </source>
</evidence>
<sequence length="539" mass="61259">MKFDPEQVRLEKNENFEKAWIESGKYIKKSTLEESYPRMKPVFGKPHPVYETIQKLRDAYMRMGFAEYMNPLIVEERDIYKQFGDEAPAVLDRCFYLAGLPRPNVGISDERIRKIKEIIVGIDDDGIEIIRKVLHAYKKGTIEGDDLVSELAEQLNVTDIFVTELIEKVFPEFKELKPEGTTKTLRSHMTSGWFITLSELIERNVPPFSLFSIDRCFRREQQEDASRLMTYYSASCVIMDENVTVDHGKMVAEGLLSQFGFEKFMFRPDNKRSKYYAPDTQIEVYAYHPKLDGSDTKYSDGWIEVATFGIYAAPALSEYNISMPVMNLGLGVERLAMILYDAKDMRYMTYPQFSQYGDWEMEDSELARQVELIQTPKTDAGREIADAIVDGFKQHGKVAGPCEFEVWKGELCGKTVTVSVSEPESDTSLAGPASFNEVVAYNGDVLGVPNQKKWEKALENHSARTGFTFVGAFAQAAAAEAEEAVLAGASEHESRVRMVKMLSEVNMRLTDLGQRYMTGNNKKIDVRGPVFTTVQFKIE</sequence>
<organism evidence="12 13">
    <name type="scientific">Methanimicrococcus hongohii</name>
    <dbReference type="NCBI Taxonomy" id="3028295"/>
    <lineage>
        <taxon>Archaea</taxon>
        <taxon>Methanobacteriati</taxon>
        <taxon>Methanobacteriota</taxon>
        <taxon>Stenosarchaea group</taxon>
        <taxon>Methanomicrobia</taxon>
        <taxon>Methanosarcinales</taxon>
        <taxon>Methanosarcinaceae</taxon>
        <taxon>Methanimicrococcus</taxon>
    </lineage>
</organism>
<evidence type="ECO:0000313" key="12">
    <source>
        <dbReference type="EMBL" id="WNY23681.1"/>
    </source>
</evidence>
<evidence type="ECO:0000256" key="2">
    <source>
        <dbReference type="ARBA" id="ARBA00022741"/>
    </source>
</evidence>
<feature type="binding site" evidence="10">
    <location>
        <begin position="188"/>
        <end position="190"/>
    </location>
    <ligand>
        <name>substrate</name>
    </ligand>
</feature>
<dbReference type="InterPro" id="IPR006195">
    <property type="entry name" value="aa-tRNA-synth_II"/>
</dbReference>
<comment type="similarity">
    <text evidence="8 10">Belongs to the class-II aminoacyl-tRNA synthetase family. O-phosphoseryl-tRNA(Cys) synthetase subfamily.</text>
</comment>
<dbReference type="EC" id="6.1.1.27" evidence="10"/>
<evidence type="ECO:0000256" key="5">
    <source>
        <dbReference type="ARBA" id="ARBA00023146"/>
    </source>
</evidence>
<dbReference type="InterPro" id="IPR045864">
    <property type="entry name" value="aa-tRNA-synth_II/BPL/LPL"/>
</dbReference>
<dbReference type="GO" id="GO:0000049">
    <property type="term" value="F:tRNA binding"/>
    <property type="evidence" value="ECO:0007669"/>
    <property type="project" value="InterPro"/>
</dbReference>
<evidence type="ECO:0000256" key="6">
    <source>
        <dbReference type="ARBA" id="ARBA00050735"/>
    </source>
</evidence>
<comment type="subunit">
    <text evidence="9 10">Homotetramer. Interacts with SepCysS.</text>
</comment>
<dbReference type="GO" id="GO:0043816">
    <property type="term" value="F:phosphoserine-tRNA(Cys) ligase activity"/>
    <property type="evidence" value="ECO:0007669"/>
    <property type="project" value="UniProtKB-EC"/>
</dbReference>
<comment type="catalytic activity">
    <reaction evidence="6 10">
        <text>tRNA(Cys) + O-phospho-L-serine + ATP = O-phospho-L-seryl-tRNA(Cys) + AMP + diphosphate</text>
        <dbReference type="Rhea" id="RHEA:25678"/>
        <dbReference type="Rhea" id="RHEA-COMP:9661"/>
        <dbReference type="Rhea" id="RHEA-COMP:9719"/>
        <dbReference type="ChEBI" id="CHEBI:30616"/>
        <dbReference type="ChEBI" id="CHEBI:33019"/>
        <dbReference type="ChEBI" id="CHEBI:57524"/>
        <dbReference type="ChEBI" id="CHEBI:78442"/>
        <dbReference type="ChEBI" id="CHEBI:78551"/>
        <dbReference type="ChEBI" id="CHEBI:456215"/>
        <dbReference type="EC" id="6.1.1.27"/>
    </reaction>
</comment>